<keyword evidence="1" id="KW-0812">Transmembrane</keyword>
<dbReference type="AlphaFoldDB" id="A0A2J9V327"/>
<sequence>MERRRVMTYLLAFGFFVVFAILMTLGVMAKRKPIQGSCGGLANVGVDKVCNCETTCESHQHKLYQISEPKNQEE</sequence>
<dbReference type="InterPro" id="IPR007495">
    <property type="entry name" value="NqrM"/>
</dbReference>
<comment type="caution">
    <text evidence="2">The sequence shown here is derived from an EMBL/GenBank/DDBJ whole genome shotgun (WGS) entry which is preliminary data.</text>
</comment>
<name>A0A2J9V327_VIBMI</name>
<accession>A0A2J9V327</accession>
<reference evidence="2" key="1">
    <citation type="submission" date="2017-12" db="EMBL/GenBank/DDBJ databases">
        <title>FDA dAtabase for Regulatory Grade micrObial Sequences (FDA-ARGOS): Supporting development and validation of Infectious Disease Dx tests.</title>
        <authorList>
            <person name="Hoffmann M."/>
            <person name="Allard M."/>
            <person name="Evans P."/>
            <person name="Brown E."/>
            <person name="Tallon L.J."/>
            <person name="Sadzewicz L."/>
            <person name="Sengamalay N."/>
            <person name="Ott S."/>
            <person name="Godinez A."/>
            <person name="Nagaraj S."/>
            <person name="Vavikolanu K."/>
            <person name="Aluvathingal J."/>
            <person name="Nadendla S."/>
            <person name="Hobson J."/>
            <person name="Sichtig H."/>
        </authorList>
    </citation>
    <scope>NUCLEOTIDE SEQUENCE [LARGE SCALE GENOMIC DNA]</scope>
    <source>
        <strain evidence="2">FDAARGOS_113</strain>
    </source>
</reference>
<dbReference type="OrthoDB" id="8455822at2"/>
<feature type="transmembrane region" description="Helical" evidence="1">
    <location>
        <begin position="6"/>
        <end position="27"/>
    </location>
</feature>
<organism evidence="2 3">
    <name type="scientific">Vibrio mimicus</name>
    <dbReference type="NCBI Taxonomy" id="674"/>
    <lineage>
        <taxon>Bacteria</taxon>
        <taxon>Pseudomonadati</taxon>
        <taxon>Pseudomonadota</taxon>
        <taxon>Gammaproteobacteria</taxon>
        <taxon>Vibrionales</taxon>
        <taxon>Vibrionaceae</taxon>
        <taxon>Vibrio</taxon>
    </lineage>
</organism>
<dbReference type="PANTHER" id="PTHR40691">
    <property type="entry name" value="(NA+)-NQR MATURATION NQRM"/>
    <property type="match status" value="1"/>
</dbReference>
<protein>
    <submittedName>
        <fullName evidence="2">(Na+)-NQR maturation NqrM</fullName>
    </submittedName>
</protein>
<evidence type="ECO:0000313" key="2">
    <source>
        <dbReference type="EMBL" id="PNM58181.1"/>
    </source>
</evidence>
<proteinExistence type="predicted"/>
<dbReference type="PANTHER" id="PTHR40691:SF3">
    <property type="entry name" value="(NA+)-NQR MATURATION NQRM"/>
    <property type="match status" value="1"/>
</dbReference>
<dbReference type="Proteomes" id="UP000053748">
    <property type="component" value="Unassembled WGS sequence"/>
</dbReference>
<dbReference type="STRING" id="674.VM_08210"/>
<dbReference type="Pfam" id="PF04400">
    <property type="entry name" value="NqrM"/>
    <property type="match status" value="1"/>
</dbReference>
<keyword evidence="1" id="KW-1133">Transmembrane helix</keyword>
<evidence type="ECO:0000256" key="1">
    <source>
        <dbReference type="SAM" id="Phobius"/>
    </source>
</evidence>
<keyword evidence="1" id="KW-0472">Membrane</keyword>
<gene>
    <name evidence="2" type="ORF">AL544_020070</name>
</gene>
<evidence type="ECO:0000313" key="3">
    <source>
        <dbReference type="Proteomes" id="UP000053748"/>
    </source>
</evidence>
<dbReference type="EMBL" id="LOSJ02000002">
    <property type="protein sequence ID" value="PNM58181.1"/>
    <property type="molecule type" value="Genomic_DNA"/>
</dbReference>
<keyword evidence="3" id="KW-1185">Reference proteome</keyword>